<dbReference type="InterPro" id="IPR018247">
    <property type="entry name" value="EF_Hand_1_Ca_BS"/>
</dbReference>
<feature type="transmembrane region" description="Helical" evidence="5">
    <location>
        <begin position="290"/>
        <end position="310"/>
    </location>
</feature>
<name>A0A2G8SBJ3_9APHY</name>
<feature type="transmembrane region" description="Helical" evidence="5">
    <location>
        <begin position="364"/>
        <end position="382"/>
    </location>
</feature>
<evidence type="ECO:0000256" key="5">
    <source>
        <dbReference type="SAM" id="Phobius"/>
    </source>
</evidence>
<keyword evidence="3 5" id="KW-1133">Transmembrane helix</keyword>
<protein>
    <submittedName>
        <fullName evidence="7">MFS general substrate transporter</fullName>
    </submittedName>
</protein>
<feature type="transmembrane region" description="Helical" evidence="5">
    <location>
        <begin position="57"/>
        <end position="75"/>
    </location>
</feature>
<comment type="caution">
    <text evidence="7">The sequence shown here is derived from an EMBL/GenBank/DDBJ whole genome shotgun (WGS) entry which is preliminary data.</text>
</comment>
<dbReference type="PANTHER" id="PTHR23502">
    <property type="entry name" value="MAJOR FACILITATOR SUPERFAMILY"/>
    <property type="match status" value="1"/>
</dbReference>
<keyword evidence="4 5" id="KW-0472">Membrane</keyword>
<keyword evidence="8" id="KW-1185">Reference proteome</keyword>
<dbReference type="Gene3D" id="1.20.1250.20">
    <property type="entry name" value="MFS general substrate transporter like domains"/>
    <property type="match status" value="1"/>
</dbReference>
<evidence type="ECO:0000259" key="6">
    <source>
        <dbReference type="PROSITE" id="PS50850"/>
    </source>
</evidence>
<feature type="transmembrane region" description="Helical" evidence="5">
    <location>
        <begin position="388"/>
        <end position="407"/>
    </location>
</feature>
<gene>
    <name evidence="7" type="ORF">GSI_05830</name>
</gene>
<feature type="transmembrane region" description="Helical" evidence="5">
    <location>
        <begin position="117"/>
        <end position="140"/>
    </location>
</feature>
<sequence>MPQPSDDPRDPLNWPTWRKEACFWTFVFAASLANAISPLASVAYVQLAKEFHVSVDEVASCFSANFIGDAIFVLLQSPLAIKYGHRIVYLLATFLMFISCVWSALSTDLVSISASRVFQGFGGAPLQSLVAITIGQLFFVHERGTRSCIWGLFQVAGTVLGPLVNGYVIQNLSLRLGFWFVSIACGVCFIGVVLFVPEWHKIYLGFFWQISQTWFALLSYLMPAVFLGLVSLCSSTIFTVTYRFNTAQIGLTHLGGLIGSVVGVAVTGPLGDWCIVWISQRNRGVYEPEFRLILMISLLVGALGYVGWAVGNEHHMPWVGAVACIAMLYFGTLVSGAALFPYLIDVHGSNSLHIISLMDFAKNVLIYGSAFFANGIVLSAGVKLSLLVYGACQAVCWLTCVPMYVYGKRARSFIARHPRLFRGDSSHSGVVSETDLKS</sequence>
<feature type="transmembrane region" description="Helical" evidence="5">
    <location>
        <begin position="147"/>
        <end position="170"/>
    </location>
</feature>
<feature type="transmembrane region" description="Helical" evidence="5">
    <location>
        <begin position="316"/>
        <end position="343"/>
    </location>
</feature>
<dbReference type="AlphaFoldDB" id="A0A2G8SBJ3"/>
<dbReference type="InterPro" id="IPR020846">
    <property type="entry name" value="MFS_dom"/>
</dbReference>
<organism evidence="7 8">
    <name type="scientific">Ganoderma sinense ZZ0214-1</name>
    <dbReference type="NCBI Taxonomy" id="1077348"/>
    <lineage>
        <taxon>Eukaryota</taxon>
        <taxon>Fungi</taxon>
        <taxon>Dikarya</taxon>
        <taxon>Basidiomycota</taxon>
        <taxon>Agaricomycotina</taxon>
        <taxon>Agaricomycetes</taxon>
        <taxon>Polyporales</taxon>
        <taxon>Polyporaceae</taxon>
        <taxon>Ganoderma</taxon>
    </lineage>
</organism>
<dbReference type="EMBL" id="AYKW01000012">
    <property type="protein sequence ID" value="PIL31134.1"/>
    <property type="molecule type" value="Genomic_DNA"/>
</dbReference>
<dbReference type="Pfam" id="PF07690">
    <property type="entry name" value="MFS_1"/>
    <property type="match status" value="1"/>
</dbReference>
<dbReference type="GO" id="GO:0022857">
    <property type="term" value="F:transmembrane transporter activity"/>
    <property type="evidence" value="ECO:0007669"/>
    <property type="project" value="InterPro"/>
</dbReference>
<comment type="subcellular location">
    <subcellularLocation>
        <location evidence="1">Membrane</location>
        <topology evidence="1">Multi-pass membrane protein</topology>
    </subcellularLocation>
</comment>
<dbReference type="PROSITE" id="PS50850">
    <property type="entry name" value="MFS"/>
    <property type="match status" value="1"/>
</dbReference>
<feature type="domain" description="Major facilitator superfamily (MFS) profile" evidence="6">
    <location>
        <begin position="1"/>
        <end position="438"/>
    </location>
</feature>
<evidence type="ECO:0000313" key="7">
    <source>
        <dbReference type="EMBL" id="PIL31134.1"/>
    </source>
</evidence>
<feature type="transmembrane region" description="Helical" evidence="5">
    <location>
        <begin position="176"/>
        <end position="196"/>
    </location>
</feature>
<dbReference type="PROSITE" id="PS00018">
    <property type="entry name" value="EF_HAND_1"/>
    <property type="match status" value="1"/>
</dbReference>
<dbReference type="GO" id="GO:0005886">
    <property type="term" value="C:plasma membrane"/>
    <property type="evidence" value="ECO:0007669"/>
    <property type="project" value="TreeGrafter"/>
</dbReference>
<dbReference type="InterPro" id="IPR011701">
    <property type="entry name" value="MFS"/>
</dbReference>
<evidence type="ECO:0000256" key="4">
    <source>
        <dbReference type="ARBA" id="ARBA00023136"/>
    </source>
</evidence>
<feature type="transmembrane region" description="Helical" evidence="5">
    <location>
        <begin position="21"/>
        <end position="45"/>
    </location>
</feature>
<keyword evidence="2 5" id="KW-0812">Transmembrane</keyword>
<feature type="transmembrane region" description="Helical" evidence="5">
    <location>
        <begin position="217"/>
        <end position="242"/>
    </location>
</feature>
<reference evidence="7 8" key="1">
    <citation type="journal article" date="2015" name="Sci. Rep.">
        <title>Chromosome-level genome map provides insights into diverse defense mechanisms in the medicinal fungus Ganoderma sinense.</title>
        <authorList>
            <person name="Zhu Y."/>
            <person name="Xu J."/>
            <person name="Sun C."/>
            <person name="Zhou S."/>
            <person name="Xu H."/>
            <person name="Nelson D.R."/>
            <person name="Qian J."/>
            <person name="Song J."/>
            <person name="Luo H."/>
            <person name="Xiang L."/>
            <person name="Li Y."/>
            <person name="Xu Z."/>
            <person name="Ji A."/>
            <person name="Wang L."/>
            <person name="Lu S."/>
            <person name="Hayward A."/>
            <person name="Sun W."/>
            <person name="Li X."/>
            <person name="Schwartz D.C."/>
            <person name="Wang Y."/>
            <person name="Chen S."/>
        </authorList>
    </citation>
    <scope>NUCLEOTIDE SEQUENCE [LARGE SCALE GENOMIC DNA]</scope>
    <source>
        <strain evidence="7 8">ZZ0214-1</strain>
    </source>
</reference>
<evidence type="ECO:0000256" key="3">
    <source>
        <dbReference type="ARBA" id="ARBA00022989"/>
    </source>
</evidence>
<evidence type="ECO:0000256" key="1">
    <source>
        <dbReference type="ARBA" id="ARBA00004141"/>
    </source>
</evidence>
<accession>A0A2G8SBJ3</accession>
<dbReference type="InterPro" id="IPR036259">
    <property type="entry name" value="MFS_trans_sf"/>
</dbReference>
<dbReference type="OrthoDB" id="5215911at2759"/>
<dbReference type="SUPFAM" id="SSF103473">
    <property type="entry name" value="MFS general substrate transporter"/>
    <property type="match status" value="1"/>
</dbReference>
<evidence type="ECO:0000256" key="2">
    <source>
        <dbReference type="ARBA" id="ARBA00022692"/>
    </source>
</evidence>
<dbReference type="STRING" id="1077348.A0A2G8SBJ3"/>
<feature type="transmembrane region" description="Helical" evidence="5">
    <location>
        <begin position="87"/>
        <end position="105"/>
    </location>
</feature>
<dbReference type="Proteomes" id="UP000230002">
    <property type="component" value="Unassembled WGS sequence"/>
</dbReference>
<evidence type="ECO:0000313" key="8">
    <source>
        <dbReference type="Proteomes" id="UP000230002"/>
    </source>
</evidence>
<feature type="transmembrane region" description="Helical" evidence="5">
    <location>
        <begin position="254"/>
        <end position="278"/>
    </location>
</feature>
<dbReference type="PANTHER" id="PTHR23502:SF4">
    <property type="entry name" value="MAJOR FACILITATOR SUPERFAMILY (MFS) PROFILE DOMAIN-CONTAINING PROTEIN-RELATED"/>
    <property type="match status" value="1"/>
</dbReference>
<proteinExistence type="predicted"/>